<keyword evidence="2 3" id="KW-0175">Coiled coil</keyword>
<dbReference type="EMBL" id="AY915727">
    <property type="protein sequence ID" value="AAX30948.1"/>
    <property type="molecule type" value="mRNA"/>
</dbReference>
<name>Q5BR88_SCHJA</name>
<protein>
    <submittedName>
        <fullName evidence="4">SJCHGC09258 protein</fullName>
    </submittedName>
</protein>
<reference evidence="4" key="1">
    <citation type="submission" date="2005-01" db="EMBL/GenBank/DDBJ databases">
        <authorList>
            <person name="Han Z."/>
        </authorList>
    </citation>
    <scope>NUCLEOTIDE SEQUENCE</scope>
</reference>
<accession>Q5BR88</accession>
<organism evidence="4">
    <name type="scientific">Schistosoma japonicum</name>
    <name type="common">Blood fluke</name>
    <dbReference type="NCBI Taxonomy" id="6182"/>
    <lineage>
        <taxon>Eukaryota</taxon>
        <taxon>Metazoa</taxon>
        <taxon>Spiralia</taxon>
        <taxon>Lophotrochozoa</taxon>
        <taxon>Platyhelminthes</taxon>
        <taxon>Trematoda</taxon>
        <taxon>Digenea</taxon>
        <taxon>Strigeidida</taxon>
        <taxon>Schistosomatoidea</taxon>
        <taxon>Schistosomatidae</taxon>
        <taxon>Schistosoma</taxon>
    </lineage>
</organism>
<sequence>MSDDSFIDDSEALQSKEYARVVRDIHRALKFDPRRYKDVNPYEDLRCMEAKYCDIEKEERRSARLAALEDNEELIRDMKRRKEKMIRKRQQFLDDND</sequence>
<evidence type="ECO:0000256" key="3">
    <source>
        <dbReference type="SAM" id="Coils"/>
    </source>
</evidence>
<reference evidence="4" key="2">
    <citation type="journal article" date="2006" name="PLoS Pathog.">
        <title>New perspectives on host-parasite interplay by comparative transcriptomic and proteomic analyses of Schistosoma japonicum.</title>
        <authorList>
            <person name="Liu F."/>
            <person name="Lu J."/>
            <person name="Hu W."/>
            <person name="Wang S.Y."/>
            <person name="Cui S.J."/>
            <person name="Chi M."/>
            <person name="Yan Q."/>
            <person name="Wang X.R."/>
            <person name="Song H.D."/>
            <person name="Xu X.N."/>
            <person name="Wang J.J."/>
            <person name="Zhang X.L."/>
            <person name="Zhang X."/>
            <person name="Wang Z.Q."/>
            <person name="Xue C.L."/>
            <person name="Brindley P.J."/>
            <person name="McManus D.P."/>
            <person name="Yang P.Y."/>
            <person name="Feng Z."/>
            <person name="Chen Z."/>
            <person name="Han Z.G."/>
        </authorList>
    </citation>
    <scope>NUCLEOTIDE SEQUENCE</scope>
</reference>
<dbReference type="SMART" id="SM00784">
    <property type="entry name" value="SPT2"/>
    <property type="match status" value="1"/>
</dbReference>
<dbReference type="InterPro" id="IPR013256">
    <property type="entry name" value="Chromatin_SPT2"/>
</dbReference>
<evidence type="ECO:0000256" key="2">
    <source>
        <dbReference type="ARBA" id="ARBA00023054"/>
    </source>
</evidence>
<proteinExistence type="evidence at transcript level"/>
<evidence type="ECO:0000256" key="1">
    <source>
        <dbReference type="ARBA" id="ARBA00006461"/>
    </source>
</evidence>
<evidence type="ECO:0000313" key="4">
    <source>
        <dbReference type="EMBL" id="AAX30948.1"/>
    </source>
</evidence>
<dbReference type="Pfam" id="PF08243">
    <property type="entry name" value="SPT2"/>
    <property type="match status" value="1"/>
</dbReference>
<dbReference type="AlphaFoldDB" id="Q5BR88"/>
<feature type="coiled-coil region" evidence="3">
    <location>
        <begin position="68"/>
        <end position="95"/>
    </location>
</feature>
<comment type="similarity">
    <text evidence="1">Belongs to the SPT2 family.</text>
</comment>